<gene>
    <name evidence="3" type="ORF">VTL71DRAFT_8855</name>
</gene>
<reference evidence="3 4" key="1">
    <citation type="journal article" date="2024" name="Commun. Biol.">
        <title>Comparative genomic analysis of thermophilic fungi reveals convergent evolutionary adaptations and gene losses.</title>
        <authorList>
            <person name="Steindorff A.S."/>
            <person name="Aguilar-Pontes M.V."/>
            <person name="Robinson A.J."/>
            <person name="Andreopoulos B."/>
            <person name="LaButti K."/>
            <person name="Kuo A."/>
            <person name="Mondo S."/>
            <person name="Riley R."/>
            <person name="Otillar R."/>
            <person name="Haridas S."/>
            <person name="Lipzen A."/>
            <person name="Grimwood J."/>
            <person name="Schmutz J."/>
            <person name="Clum A."/>
            <person name="Reid I.D."/>
            <person name="Moisan M.C."/>
            <person name="Butler G."/>
            <person name="Nguyen T.T.M."/>
            <person name="Dewar K."/>
            <person name="Conant G."/>
            <person name="Drula E."/>
            <person name="Henrissat B."/>
            <person name="Hansel C."/>
            <person name="Singer S."/>
            <person name="Hutchinson M.I."/>
            <person name="de Vries R.P."/>
            <person name="Natvig D.O."/>
            <person name="Powell A.J."/>
            <person name="Tsang A."/>
            <person name="Grigoriev I.V."/>
        </authorList>
    </citation>
    <scope>NUCLEOTIDE SEQUENCE [LARGE SCALE GENOMIC DNA]</scope>
    <source>
        <strain evidence="3 4">CBS 494.80</strain>
    </source>
</reference>
<dbReference type="InterPro" id="IPR013766">
    <property type="entry name" value="Thioredoxin_domain"/>
</dbReference>
<dbReference type="Proteomes" id="UP001595075">
    <property type="component" value="Unassembled WGS sequence"/>
</dbReference>
<comment type="caution">
    <text evidence="3">The sequence shown here is derived from an EMBL/GenBank/DDBJ whole genome shotgun (WGS) entry which is preliminary data.</text>
</comment>
<feature type="compositionally biased region" description="Low complexity" evidence="1">
    <location>
        <begin position="147"/>
        <end position="165"/>
    </location>
</feature>
<dbReference type="SUPFAM" id="SSF54001">
    <property type="entry name" value="Cysteine proteinases"/>
    <property type="match status" value="1"/>
</dbReference>
<dbReference type="SMART" id="SM00460">
    <property type="entry name" value="TGc"/>
    <property type="match status" value="1"/>
</dbReference>
<dbReference type="Pfam" id="PF01841">
    <property type="entry name" value="Transglut_core"/>
    <property type="match status" value="1"/>
</dbReference>
<feature type="compositionally biased region" description="Pro residues" evidence="1">
    <location>
        <begin position="278"/>
        <end position="290"/>
    </location>
</feature>
<evidence type="ECO:0000313" key="3">
    <source>
        <dbReference type="EMBL" id="KAL2060803.1"/>
    </source>
</evidence>
<dbReference type="Gene3D" id="3.40.30.10">
    <property type="entry name" value="Glutaredoxin"/>
    <property type="match status" value="1"/>
</dbReference>
<dbReference type="CDD" id="cd02961">
    <property type="entry name" value="PDI_a_family"/>
    <property type="match status" value="1"/>
</dbReference>
<dbReference type="InterPro" id="IPR036249">
    <property type="entry name" value="Thioredoxin-like_sf"/>
</dbReference>
<evidence type="ECO:0000256" key="1">
    <source>
        <dbReference type="SAM" id="MobiDB-lite"/>
    </source>
</evidence>
<dbReference type="Gene3D" id="3.10.620.30">
    <property type="match status" value="1"/>
</dbReference>
<sequence>MADVEPQFTSLQARIAALNQQSNGKIISPSPAAKRPPPPPPPPTDRPNLPTRHTVNNPPISTYGSSVTKQANNQPIGARGQTLLPPPPVDRDQAQTSKPSSPNPPSVPFRNGPPPLPTRKASQPSPALPPRKSSTQLVPGTQMVRRGSNSSTLSHSSTVSGMSLGYGSSLTSVSSGDNGRKLPPALGEAKLPPLPPSRRETEEKNRIAKERDAQEKARVAEDKARQKEADARRMEKVPSINVRATPAVPTRPHQITAKSTPELPTRDNRMVERDLAPKMPPRPNDPPSVPSRPRSRNSHVDDAPSQPARRLPPPSAATKSILSMGFGNKQKETPNPAPTPAPTLPTTRPGPAVVELDDGNFKSAIKGKFALVKFYSPYCQNCTEIEPIYKELGQAFAFASDRLIIAEVDAKKYPKLTYDYRFDMFPGIFLIDQRGKSEKYPHGRELEPLIKFVEEGTGIKVSDGTRMKTNGVPPPIKMSSKPTARDVQAVQSRVAAVPSGCLRCRDFSGPDECAARFPRQSLPRSHDLTGYLADVLCTPFSSATDKARAIFTWLHHNIAYDVDAFFGNRVKHVEPKDTITSGLAVCGGYAGVFTAIALKAGLEAVMVTGHGKGFGYSPTKPGEAPPPRDPSGHAWNAVRIDGGEWKLLDPCWGAGNVNGSTYNKDFTPSQFTMSNEAFGLKHFPQDDAYFFRADRRIPTWEEYMLGPCGEEPVQIFGDAESKNAVDITSFSPPQRRIKVNSSETIRFQFSKICEHWNDNNNAMGKPYVLILSIHGRDGRKDDYVPFEKNEFWYWADVNARDLGAPGQTVGVFAVSFVEGKDARGLSTQEYMRRKGKVAMGPFGGLCSWDLV</sequence>
<name>A0ABR4BVQ4_9HELO</name>
<feature type="region of interest" description="Disordered" evidence="1">
    <location>
        <begin position="19"/>
        <end position="352"/>
    </location>
</feature>
<protein>
    <recommendedName>
        <fullName evidence="2">Thioredoxin domain-containing protein</fullName>
    </recommendedName>
</protein>
<dbReference type="EMBL" id="JAZHXI010000020">
    <property type="protein sequence ID" value="KAL2060803.1"/>
    <property type="molecule type" value="Genomic_DNA"/>
</dbReference>
<dbReference type="PANTHER" id="PTHR46333">
    <property type="entry name" value="CYTOKINESIS PROTEIN 3"/>
    <property type="match status" value="1"/>
</dbReference>
<dbReference type="PANTHER" id="PTHR46333:SF5">
    <property type="entry name" value="TRANSGLUTAMINASE-LIKE DOMAIN-CONTAINING PROTEIN"/>
    <property type="match status" value="1"/>
</dbReference>
<dbReference type="SUPFAM" id="SSF52833">
    <property type="entry name" value="Thioredoxin-like"/>
    <property type="match status" value="1"/>
</dbReference>
<dbReference type="InterPro" id="IPR052557">
    <property type="entry name" value="CAP/Cytokinesis_protein"/>
</dbReference>
<feature type="compositionally biased region" description="Basic and acidic residues" evidence="1">
    <location>
        <begin position="197"/>
        <end position="236"/>
    </location>
</feature>
<proteinExistence type="predicted"/>
<accession>A0ABR4BVQ4</accession>
<feature type="compositionally biased region" description="Pro residues" evidence="1">
    <location>
        <begin position="101"/>
        <end position="117"/>
    </location>
</feature>
<feature type="compositionally biased region" description="Pro residues" evidence="1">
    <location>
        <begin position="34"/>
        <end position="45"/>
    </location>
</feature>
<feature type="compositionally biased region" description="Polar residues" evidence="1">
    <location>
        <begin position="166"/>
        <end position="177"/>
    </location>
</feature>
<dbReference type="Pfam" id="PF00085">
    <property type="entry name" value="Thioredoxin"/>
    <property type="match status" value="1"/>
</dbReference>
<evidence type="ECO:0000259" key="2">
    <source>
        <dbReference type="PROSITE" id="PS51352"/>
    </source>
</evidence>
<feature type="compositionally biased region" description="Basic and acidic residues" evidence="1">
    <location>
        <begin position="264"/>
        <end position="276"/>
    </location>
</feature>
<keyword evidence="4" id="KW-1185">Reference proteome</keyword>
<feature type="domain" description="Thioredoxin" evidence="2">
    <location>
        <begin position="333"/>
        <end position="458"/>
    </location>
</feature>
<dbReference type="InterPro" id="IPR002931">
    <property type="entry name" value="Transglutaminase-like"/>
</dbReference>
<organism evidence="3 4">
    <name type="scientific">Oculimacula yallundae</name>
    <dbReference type="NCBI Taxonomy" id="86028"/>
    <lineage>
        <taxon>Eukaryota</taxon>
        <taxon>Fungi</taxon>
        <taxon>Dikarya</taxon>
        <taxon>Ascomycota</taxon>
        <taxon>Pezizomycotina</taxon>
        <taxon>Leotiomycetes</taxon>
        <taxon>Helotiales</taxon>
        <taxon>Ploettnerulaceae</taxon>
        <taxon>Oculimacula</taxon>
    </lineage>
</organism>
<evidence type="ECO:0000313" key="4">
    <source>
        <dbReference type="Proteomes" id="UP001595075"/>
    </source>
</evidence>
<dbReference type="PROSITE" id="PS51352">
    <property type="entry name" value="THIOREDOXIN_2"/>
    <property type="match status" value="1"/>
</dbReference>
<feature type="compositionally biased region" description="Polar residues" evidence="1">
    <location>
        <begin position="53"/>
        <end position="75"/>
    </location>
</feature>
<dbReference type="InterPro" id="IPR038765">
    <property type="entry name" value="Papain-like_cys_pep_sf"/>
</dbReference>